<name>A0AAV4I0Y3_9GAST</name>
<accession>A0AAV4I0Y3</accession>
<gene>
    <name evidence="1" type="ORF">ElyMa_004612100</name>
</gene>
<dbReference type="EMBL" id="BMAT01009247">
    <property type="protein sequence ID" value="GFS02636.1"/>
    <property type="molecule type" value="Genomic_DNA"/>
</dbReference>
<protein>
    <submittedName>
        <fullName evidence="1">Uncharacterized protein</fullName>
    </submittedName>
</protein>
<dbReference type="Proteomes" id="UP000762676">
    <property type="component" value="Unassembled WGS sequence"/>
</dbReference>
<comment type="caution">
    <text evidence="1">The sequence shown here is derived from an EMBL/GenBank/DDBJ whole genome shotgun (WGS) entry which is preliminary data.</text>
</comment>
<keyword evidence="2" id="KW-1185">Reference proteome</keyword>
<proteinExistence type="predicted"/>
<reference evidence="1 2" key="1">
    <citation type="journal article" date="2021" name="Elife">
        <title>Chloroplast acquisition without the gene transfer in kleptoplastic sea slugs, Plakobranchus ocellatus.</title>
        <authorList>
            <person name="Maeda T."/>
            <person name="Takahashi S."/>
            <person name="Yoshida T."/>
            <person name="Shimamura S."/>
            <person name="Takaki Y."/>
            <person name="Nagai Y."/>
            <person name="Toyoda A."/>
            <person name="Suzuki Y."/>
            <person name="Arimoto A."/>
            <person name="Ishii H."/>
            <person name="Satoh N."/>
            <person name="Nishiyama T."/>
            <person name="Hasebe M."/>
            <person name="Maruyama T."/>
            <person name="Minagawa J."/>
            <person name="Obokata J."/>
            <person name="Shigenobu S."/>
        </authorList>
    </citation>
    <scope>NUCLEOTIDE SEQUENCE [LARGE SCALE GENOMIC DNA]</scope>
</reference>
<sequence>MGQKTDTKLVNNKTRPNQAGYMAHRLTSVQYDRQGGDNEAQKHKQNATVEAVTARPPVCRDKQWEVWNNIFLPRLASQRRLGDVKLAEEDSCS</sequence>
<organism evidence="1 2">
    <name type="scientific">Elysia marginata</name>
    <dbReference type="NCBI Taxonomy" id="1093978"/>
    <lineage>
        <taxon>Eukaryota</taxon>
        <taxon>Metazoa</taxon>
        <taxon>Spiralia</taxon>
        <taxon>Lophotrochozoa</taxon>
        <taxon>Mollusca</taxon>
        <taxon>Gastropoda</taxon>
        <taxon>Heterobranchia</taxon>
        <taxon>Euthyneura</taxon>
        <taxon>Panpulmonata</taxon>
        <taxon>Sacoglossa</taxon>
        <taxon>Placobranchoidea</taxon>
        <taxon>Plakobranchidae</taxon>
        <taxon>Elysia</taxon>
    </lineage>
</organism>
<evidence type="ECO:0000313" key="1">
    <source>
        <dbReference type="EMBL" id="GFS02636.1"/>
    </source>
</evidence>
<dbReference type="AlphaFoldDB" id="A0AAV4I0Y3"/>
<evidence type="ECO:0000313" key="2">
    <source>
        <dbReference type="Proteomes" id="UP000762676"/>
    </source>
</evidence>